<dbReference type="GO" id="GO:0008360">
    <property type="term" value="P:regulation of cell shape"/>
    <property type="evidence" value="ECO:0007669"/>
    <property type="project" value="UniProtKB-KW"/>
</dbReference>
<dbReference type="SMART" id="SM00936">
    <property type="entry name" value="PBP5_C"/>
    <property type="match status" value="1"/>
</dbReference>
<dbReference type="Gene3D" id="2.60.410.10">
    <property type="entry name" value="D-Ala-D-Ala carboxypeptidase, C-terminal domain"/>
    <property type="match status" value="1"/>
</dbReference>
<protein>
    <recommendedName>
        <fullName evidence="4">serine-type D-Ala-D-Ala carboxypeptidase</fullName>
        <ecNumber evidence="4">3.4.16.4</ecNumber>
    </recommendedName>
</protein>
<dbReference type="PRINTS" id="PR00725">
    <property type="entry name" value="DADACBPTASE1"/>
</dbReference>
<dbReference type="InterPro" id="IPR012338">
    <property type="entry name" value="Beta-lactam/transpept-like"/>
</dbReference>
<keyword evidence="11" id="KW-0961">Cell wall biogenesis/degradation</keyword>
<feature type="active site" description="Proton acceptor" evidence="13">
    <location>
        <position position="75"/>
    </location>
</feature>
<dbReference type="Pfam" id="PF00768">
    <property type="entry name" value="Peptidase_S11"/>
    <property type="match status" value="1"/>
</dbReference>
<evidence type="ECO:0000256" key="1">
    <source>
        <dbReference type="ARBA" id="ARBA00003217"/>
    </source>
</evidence>
<evidence type="ECO:0000256" key="8">
    <source>
        <dbReference type="ARBA" id="ARBA00022801"/>
    </source>
</evidence>
<dbReference type="SUPFAM" id="SSF56601">
    <property type="entry name" value="beta-lactamase/transpeptidase-like"/>
    <property type="match status" value="1"/>
</dbReference>
<dbReference type="AlphaFoldDB" id="A0A7X2J260"/>
<keyword evidence="5 17" id="KW-0121">Carboxypeptidase</keyword>
<dbReference type="OrthoDB" id="9791132at2"/>
<feature type="active site" description="Acyl-ester intermediate" evidence="13">
    <location>
        <position position="72"/>
    </location>
</feature>
<dbReference type="GO" id="GO:0071555">
    <property type="term" value="P:cell wall organization"/>
    <property type="evidence" value="ECO:0007669"/>
    <property type="project" value="UniProtKB-KW"/>
</dbReference>
<evidence type="ECO:0000313" key="18">
    <source>
        <dbReference type="Proteomes" id="UP000448867"/>
    </source>
</evidence>
<keyword evidence="8" id="KW-0378">Hydrolase</keyword>
<evidence type="ECO:0000256" key="3">
    <source>
        <dbReference type="ARBA" id="ARBA00007164"/>
    </source>
</evidence>
<evidence type="ECO:0000256" key="4">
    <source>
        <dbReference type="ARBA" id="ARBA00012448"/>
    </source>
</evidence>
<dbReference type="Pfam" id="PF07943">
    <property type="entry name" value="PBP5_C"/>
    <property type="match status" value="1"/>
</dbReference>
<reference evidence="17 18" key="1">
    <citation type="submission" date="2019-11" db="EMBL/GenBank/DDBJ databases">
        <title>Bacillus lacus genome.</title>
        <authorList>
            <person name="Allen C.J."/>
            <person name="Newman J.D."/>
        </authorList>
    </citation>
    <scope>NUCLEOTIDE SEQUENCE [LARGE SCALE GENOMIC DNA]</scope>
    <source>
        <strain evidence="17 18">KCTC 33946</strain>
    </source>
</reference>
<organism evidence="17 18">
    <name type="scientific">Metabacillus lacus</name>
    <dbReference type="NCBI Taxonomy" id="1983721"/>
    <lineage>
        <taxon>Bacteria</taxon>
        <taxon>Bacillati</taxon>
        <taxon>Bacillota</taxon>
        <taxon>Bacilli</taxon>
        <taxon>Bacillales</taxon>
        <taxon>Bacillaceae</taxon>
        <taxon>Metabacillus</taxon>
    </lineage>
</organism>
<comment type="caution">
    <text evidence="17">The sequence shown here is derived from an EMBL/GenBank/DDBJ whole genome shotgun (WGS) entry which is preliminary data.</text>
</comment>
<comment type="catalytic activity">
    <reaction evidence="12">
        <text>Preferential cleavage: (Ac)2-L-Lys-D-Ala-|-D-Ala. Also transpeptidation of peptidyl-alanyl moieties that are N-acyl substituents of D-alanine.</text>
        <dbReference type="EC" id="3.4.16.4"/>
    </reaction>
</comment>
<evidence type="ECO:0000259" key="16">
    <source>
        <dbReference type="SMART" id="SM00936"/>
    </source>
</evidence>
<dbReference type="InterPro" id="IPR037167">
    <property type="entry name" value="Peptidase_S11_C_sf"/>
</dbReference>
<dbReference type="InterPro" id="IPR012907">
    <property type="entry name" value="Peptidase_S11_C"/>
</dbReference>
<evidence type="ECO:0000313" key="17">
    <source>
        <dbReference type="EMBL" id="MRX74103.1"/>
    </source>
</evidence>
<dbReference type="UniPathway" id="UPA00219"/>
<keyword evidence="7" id="KW-0732">Signal</keyword>
<comment type="pathway">
    <text evidence="2">Cell wall biogenesis; peptidoglycan biosynthesis.</text>
</comment>
<evidence type="ECO:0000256" key="2">
    <source>
        <dbReference type="ARBA" id="ARBA00004752"/>
    </source>
</evidence>
<evidence type="ECO:0000256" key="14">
    <source>
        <dbReference type="PIRSR" id="PIRSR618044-2"/>
    </source>
</evidence>
<proteinExistence type="inferred from homology"/>
<dbReference type="Proteomes" id="UP000448867">
    <property type="component" value="Unassembled WGS sequence"/>
</dbReference>
<feature type="active site" evidence="13">
    <location>
        <position position="136"/>
    </location>
</feature>
<dbReference type="EC" id="3.4.16.4" evidence="4"/>
<accession>A0A7X2J260</accession>
<comment type="similarity">
    <text evidence="3 15">Belongs to the peptidase S11 family.</text>
</comment>
<dbReference type="SUPFAM" id="SSF69189">
    <property type="entry name" value="Penicillin-binding protein associated domain"/>
    <property type="match status" value="1"/>
</dbReference>
<keyword evidence="6" id="KW-0645">Protease</keyword>
<dbReference type="EMBL" id="WKKI01000061">
    <property type="protein sequence ID" value="MRX74103.1"/>
    <property type="molecule type" value="Genomic_DNA"/>
</dbReference>
<dbReference type="GO" id="GO:0009002">
    <property type="term" value="F:serine-type D-Ala-D-Ala carboxypeptidase activity"/>
    <property type="evidence" value="ECO:0007669"/>
    <property type="project" value="UniProtKB-EC"/>
</dbReference>
<name>A0A7X2J260_9BACI</name>
<dbReference type="GO" id="GO:0006508">
    <property type="term" value="P:proteolysis"/>
    <property type="evidence" value="ECO:0007669"/>
    <property type="project" value="UniProtKB-KW"/>
</dbReference>
<evidence type="ECO:0000256" key="6">
    <source>
        <dbReference type="ARBA" id="ARBA00022670"/>
    </source>
</evidence>
<evidence type="ECO:0000256" key="11">
    <source>
        <dbReference type="ARBA" id="ARBA00023316"/>
    </source>
</evidence>
<gene>
    <name evidence="17" type="ORF">GJU40_18430</name>
</gene>
<dbReference type="InterPro" id="IPR015956">
    <property type="entry name" value="Peniciliin-bd_prot_C_sf"/>
</dbReference>
<keyword evidence="18" id="KW-1185">Reference proteome</keyword>
<feature type="binding site" evidence="14">
    <location>
        <position position="261"/>
    </location>
    <ligand>
        <name>substrate</name>
    </ligand>
</feature>
<dbReference type="InterPro" id="IPR018044">
    <property type="entry name" value="Peptidase_S11"/>
</dbReference>
<evidence type="ECO:0000256" key="5">
    <source>
        <dbReference type="ARBA" id="ARBA00022645"/>
    </source>
</evidence>
<keyword evidence="10" id="KW-0573">Peptidoglycan synthesis</keyword>
<dbReference type="GO" id="GO:0009252">
    <property type="term" value="P:peptidoglycan biosynthetic process"/>
    <property type="evidence" value="ECO:0007669"/>
    <property type="project" value="UniProtKB-UniPathway"/>
</dbReference>
<evidence type="ECO:0000256" key="7">
    <source>
        <dbReference type="ARBA" id="ARBA00022729"/>
    </source>
</evidence>
<feature type="domain" description="Peptidase S11 D-Ala-D-Ala carboxypeptidase A C-terminal" evidence="16">
    <location>
        <begin position="316"/>
        <end position="424"/>
    </location>
</feature>
<dbReference type="PANTHER" id="PTHR21581:SF11">
    <property type="entry name" value="D-ALANYL-D-ALANINE CARBOXYPEPTIDASE DACA"/>
    <property type="match status" value="1"/>
</dbReference>
<comment type="function">
    <text evidence="1">Removes C-terminal D-alanyl residues from sugar-peptide cell wall precursors.</text>
</comment>
<dbReference type="InterPro" id="IPR001967">
    <property type="entry name" value="Peptidase_S11_N"/>
</dbReference>
<sequence>MEVEDLISKKFNRLTSLIFAAVLLAGTLLPFQQASAQNDPLAINASAAILVEASTGKILYGKNIDEQLPIASMAKVMTEYLVLEAVNEGRLNWDQTYTPSNYVYRISQNRGLSNVPLREDGTYQARELFDAMAIYSANGAAIGLAEMVSGSETNFVKEMNEKAKELGLTQYKFVNATGLDNKDLLGVHPEGTDPDGENTVSARDMAILSSAIVTDFPEILETASTSRKVFREGTDDAIKMDNWNWMLPGLLFETEGVDGLKTGSTKSAGSSFTSTAERNGMRVVTVVMNAKDDKGSLHTPRFNETKKLLDYAYNNFTVEELFPQNYQDEAQTSVTVDKGKQKTVELETKTAYTMAVKRGEKENYQPKFQINEDKLNDNGDIAAPVEKGEALGYMTVEYTGGDTDYGFLSNSSDTQLVAKESVEKANWFVLSMRGVTGFFGGLWNNTVGAIKGLF</sequence>
<dbReference type="RefSeq" id="WP_154309558.1">
    <property type="nucleotide sequence ID" value="NZ_WKKI01000061.1"/>
</dbReference>
<keyword evidence="9" id="KW-0133">Cell shape</keyword>
<evidence type="ECO:0000256" key="13">
    <source>
        <dbReference type="PIRSR" id="PIRSR618044-1"/>
    </source>
</evidence>
<evidence type="ECO:0000256" key="15">
    <source>
        <dbReference type="RuleBase" id="RU004016"/>
    </source>
</evidence>
<evidence type="ECO:0000256" key="10">
    <source>
        <dbReference type="ARBA" id="ARBA00022984"/>
    </source>
</evidence>
<evidence type="ECO:0000256" key="12">
    <source>
        <dbReference type="ARBA" id="ARBA00034000"/>
    </source>
</evidence>
<dbReference type="Gene3D" id="3.40.710.10">
    <property type="entry name" value="DD-peptidase/beta-lactamase superfamily"/>
    <property type="match status" value="1"/>
</dbReference>
<dbReference type="PANTHER" id="PTHR21581">
    <property type="entry name" value="D-ALANYL-D-ALANINE CARBOXYPEPTIDASE"/>
    <property type="match status" value="1"/>
</dbReference>
<evidence type="ECO:0000256" key="9">
    <source>
        <dbReference type="ARBA" id="ARBA00022960"/>
    </source>
</evidence>